<evidence type="ECO:0000313" key="2">
    <source>
        <dbReference type="Proteomes" id="UP000646244"/>
    </source>
</evidence>
<dbReference type="EMBL" id="BMVB01000006">
    <property type="protein sequence ID" value="GHC47425.1"/>
    <property type="molecule type" value="Genomic_DNA"/>
</dbReference>
<protein>
    <submittedName>
        <fullName evidence="1">Uncharacterized protein</fullName>
    </submittedName>
</protein>
<proteinExistence type="predicted"/>
<accession>A0A918TGX3</accession>
<comment type="caution">
    <text evidence="1">The sequence shown here is derived from an EMBL/GenBank/DDBJ whole genome shotgun (WGS) entry which is preliminary data.</text>
</comment>
<evidence type="ECO:0000313" key="1">
    <source>
        <dbReference type="EMBL" id="GHC47425.1"/>
    </source>
</evidence>
<reference evidence="1" key="1">
    <citation type="journal article" date="2014" name="Int. J. Syst. Evol. Microbiol.">
        <title>Complete genome sequence of Corynebacterium casei LMG S-19264T (=DSM 44701T), isolated from a smear-ripened cheese.</title>
        <authorList>
            <consortium name="US DOE Joint Genome Institute (JGI-PGF)"/>
            <person name="Walter F."/>
            <person name="Albersmeier A."/>
            <person name="Kalinowski J."/>
            <person name="Ruckert C."/>
        </authorList>
    </citation>
    <scope>NUCLEOTIDE SEQUENCE</scope>
    <source>
        <strain evidence="1">JCM 4633</strain>
    </source>
</reference>
<sequence length="631" mass="66985">MPLTQTGAIVHTDLEEFHGQVGSWTPGRPFPLLAGPSVTRYQELLASRGVTDLPAVTPEPRPGVVLSAGSRAALAAGHLLAAATGRPHQYLEVWELPGALAAHRDTLVAVVGLAGDLSALGDWPGGLAPRAGVLTARDASALTSLVYRTLTLGALGTTGRFKVTHPSESDAATADAVGFDELTPLTRDAFKSLVVRSHGRECCAHLPDGIICGRSDHRDGLLPLVEDGDRVPSCLRGGGCFRTDLDDEARLSAADVNASLVFVQSCSAVALGNNAFPTEVNLGLGFLSGISVAVVGPVGVHAAQGVSKDDFEAGVAEGLPLGEVVERLNVHAQRTTGELARFGLFGDPALTFATPPARPPAARRAPARLADVAVTGLAPADPALLDRLAYWNGTVLPRLDRLHWLGIEPDRARMTELRARVRSATREQLRGVTAGESAALAAELTGLQADLMKELVDQVHRSWWQYTDGTLAALRQVSAEPLTCPGCRKDRAVLMRLQHRVEPELRVQCVQCRRCGSLQWSTGEIADPGQHGAYEVRAGRGTPAPLHRRVVNPAGQEAHGAVGFAFVAGSFAELPEGWSRAEALPPHRHRAFDWTVDLASPEVVPDEHEAVFLQLIDGVYEATTLTVLLTD</sequence>
<gene>
    <name evidence="1" type="ORF">GCM10010507_23700</name>
</gene>
<dbReference type="AlphaFoldDB" id="A0A918TGX3"/>
<dbReference type="Proteomes" id="UP000646244">
    <property type="component" value="Unassembled WGS sequence"/>
</dbReference>
<name>A0A918TGX3_STRCJ</name>
<organism evidence="1 2">
    <name type="scientific">Streptomyces cinnamoneus</name>
    <name type="common">Streptoverticillium cinnamoneum</name>
    <dbReference type="NCBI Taxonomy" id="53446"/>
    <lineage>
        <taxon>Bacteria</taxon>
        <taxon>Bacillati</taxon>
        <taxon>Actinomycetota</taxon>
        <taxon>Actinomycetes</taxon>
        <taxon>Kitasatosporales</taxon>
        <taxon>Streptomycetaceae</taxon>
        <taxon>Streptomyces</taxon>
        <taxon>Streptomyces cinnamoneus group</taxon>
    </lineage>
</organism>
<dbReference type="SUPFAM" id="SSF57783">
    <property type="entry name" value="Zinc beta-ribbon"/>
    <property type="match status" value="1"/>
</dbReference>
<reference evidence="1" key="2">
    <citation type="submission" date="2020-09" db="EMBL/GenBank/DDBJ databases">
        <authorList>
            <person name="Sun Q."/>
            <person name="Ohkuma M."/>
        </authorList>
    </citation>
    <scope>NUCLEOTIDE SEQUENCE</scope>
    <source>
        <strain evidence="1">JCM 4633</strain>
    </source>
</reference>
<dbReference type="RefSeq" id="WP_190109663.1">
    <property type="nucleotide sequence ID" value="NZ_BMVB01000006.1"/>
</dbReference>